<evidence type="ECO:0000313" key="2">
    <source>
        <dbReference type="Proteomes" id="UP000255528"/>
    </source>
</evidence>
<name>A0A381KQJ6_9ENTR</name>
<dbReference type="EMBL" id="UIGI01000002">
    <property type="protein sequence ID" value="SUY92776.1"/>
    <property type="molecule type" value="Genomic_DNA"/>
</dbReference>
<evidence type="ECO:0000313" key="1">
    <source>
        <dbReference type="EMBL" id="SUY92776.1"/>
    </source>
</evidence>
<dbReference type="Proteomes" id="UP000255528">
    <property type="component" value="Unassembled WGS sequence"/>
</dbReference>
<accession>A0A381KQJ6</accession>
<sequence length="293" mass="33986">MKLSNDVINAVLNKSGFNPVSVEEKSGLSIEKPFTKLTVSIYIEITQFRALIPDYIQSLKGCPLSIDIEMELNEIMSSAKLLCDDMRSLEFIPLWVEVSNGGYYGDHVPALTYKHRDEDVELAKYLTSVTDPKIQKAAMFWLLHFSDFMQFVRNTFSRLLEEAFTLLAQLQIVFCRRREMPTLKELQYRNETFKIQMRALDLTSLSSKLRYRVKDPSIHDARCYLKRIASFVNQDWQDGYVTCSHFSDGRYINQSTPCLLSLSKKNSQVRKFMNRLITDTRRGRAVDLLLADF</sequence>
<dbReference type="AlphaFoldDB" id="A0A381KQJ6"/>
<gene>
    <name evidence="1" type="ORF">NCTC12119_04805</name>
</gene>
<dbReference type="RefSeq" id="WP_115632016.1">
    <property type="nucleotide sequence ID" value="NZ_UIGI01000002.1"/>
</dbReference>
<organism evidence="1 2">
    <name type="scientific">Buttiauxella agrestis</name>
    <dbReference type="NCBI Taxonomy" id="82977"/>
    <lineage>
        <taxon>Bacteria</taxon>
        <taxon>Pseudomonadati</taxon>
        <taxon>Pseudomonadota</taxon>
        <taxon>Gammaproteobacteria</taxon>
        <taxon>Enterobacterales</taxon>
        <taxon>Enterobacteriaceae</taxon>
        <taxon>Buttiauxella</taxon>
    </lineage>
</organism>
<proteinExistence type="predicted"/>
<reference evidence="1 2" key="1">
    <citation type="submission" date="2018-06" db="EMBL/GenBank/DDBJ databases">
        <authorList>
            <consortium name="Pathogen Informatics"/>
            <person name="Doyle S."/>
        </authorList>
    </citation>
    <scope>NUCLEOTIDE SEQUENCE [LARGE SCALE GENOMIC DNA]</scope>
    <source>
        <strain evidence="1 2">NCTC12119</strain>
    </source>
</reference>
<protein>
    <submittedName>
        <fullName evidence="1">Uncharacterized protein</fullName>
    </submittedName>
</protein>